<dbReference type="GO" id="GO:0006784">
    <property type="term" value="P:heme A biosynthetic process"/>
    <property type="evidence" value="ECO:0007669"/>
    <property type="project" value="InterPro"/>
</dbReference>
<keyword evidence="2" id="KW-1003">Cell membrane</keyword>
<evidence type="ECO:0000256" key="4">
    <source>
        <dbReference type="ARBA" id="ARBA00022723"/>
    </source>
</evidence>
<feature type="transmembrane region" description="Helical" evidence="12">
    <location>
        <begin position="117"/>
        <end position="135"/>
    </location>
</feature>
<dbReference type="Proteomes" id="UP000073816">
    <property type="component" value="Chromosome"/>
</dbReference>
<keyword evidence="9 12" id="KW-0472">Membrane</keyword>
<dbReference type="InterPro" id="IPR050450">
    <property type="entry name" value="COX15/CtaA_HemeA_synthase"/>
</dbReference>
<dbReference type="GO" id="GO:0016491">
    <property type="term" value="F:oxidoreductase activity"/>
    <property type="evidence" value="ECO:0007669"/>
    <property type="project" value="UniProtKB-KW"/>
</dbReference>
<keyword evidence="14" id="KW-1185">Reference proteome</keyword>
<evidence type="ECO:0000256" key="5">
    <source>
        <dbReference type="ARBA" id="ARBA00022989"/>
    </source>
</evidence>
<evidence type="ECO:0000256" key="12">
    <source>
        <dbReference type="SAM" id="Phobius"/>
    </source>
</evidence>
<feature type="transmembrane region" description="Helical" evidence="12">
    <location>
        <begin position="147"/>
        <end position="168"/>
    </location>
</feature>
<evidence type="ECO:0000256" key="1">
    <source>
        <dbReference type="ARBA" id="ARBA00004141"/>
    </source>
</evidence>
<dbReference type="PATRIC" id="fig|1727163.4.peg.3205"/>
<organism evidence="13 14">
    <name type="scientific">Algoriphagus sanaruensis</name>
    <dbReference type="NCBI Taxonomy" id="1727163"/>
    <lineage>
        <taxon>Bacteria</taxon>
        <taxon>Pseudomonadati</taxon>
        <taxon>Bacteroidota</taxon>
        <taxon>Cytophagia</taxon>
        <taxon>Cytophagales</taxon>
        <taxon>Cyclobacteriaceae</taxon>
        <taxon>Algoriphagus</taxon>
    </lineage>
</organism>
<evidence type="ECO:0000313" key="14">
    <source>
        <dbReference type="Proteomes" id="UP000073816"/>
    </source>
</evidence>
<keyword evidence="10" id="KW-1015">Disulfide bond</keyword>
<dbReference type="OrthoDB" id="1447144at2"/>
<dbReference type="GO" id="GO:0016020">
    <property type="term" value="C:membrane"/>
    <property type="evidence" value="ECO:0007669"/>
    <property type="project" value="UniProtKB-SubCell"/>
</dbReference>
<dbReference type="AlphaFoldDB" id="A0A142ERQ6"/>
<dbReference type="EMBL" id="CP012836">
    <property type="protein sequence ID" value="AMQ57811.1"/>
    <property type="molecule type" value="Genomic_DNA"/>
</dbReference>
<keyword evidence="8" id="KW-0350">Heme biosynthesis</keyword>
<feature type="transmembrane region" description="Helical" evidence="12">
    <location>
        <begin position="265"/>
        <end position="286"/>
    </location>
</feature>
<keyword evidence="7" id="KW-0408">Iron</keyword>
<reference evidence="13 14" key="2">
    <citation type="journal article" date="2016" name="Genome Announc.">
        <title>Complete Genome Sequence of Algoriphagus sp. Strain M8-2, Isolated from a Brackish Lake.</title>
        <authorList>
            <person name="Muraguchi Y."/>
            <person name="Kushimoto K."/>
            <person name="Ohtsubo Y."/>
            <person name="Suzuki T."/>
            <person name="Dohra H."/>
            <person name="Kimbara K."/>
            <person name="Shintani M."/>
        </authorList>
    </citation>
    <scope>NUCLEOTIDE SEQUENCE [LARGE SCALE GENOMIC DNA]</scope>
    <source>
        <strain evidence="13 14">M8-2</strain>
    </source>
</reference>
<keyword evidence="6" id="KW-0560">Oxidoreductase</keyword>
<keyword evidence="4" id="KW-0479">Metal-binding</keyword>
<sequence length="360" mass="40751">MNPSINTQLNSYRRISWITVIAVYFLILVGGIVRSTGSGMGCPDWPMCFGSVVPPTSINQLPDNYQEIYLEKRLAKNERFVATLEKLGFSKTANQIANDKSILVEEEFNATKTWIEYINRLVGVVIGFLIILTCWRSFSLWKVDKKIPLASLIALVLVLFTGWIGSIVVSTNLLAWMITFHMLLAIALVLVLLYGHFLVDLRVENTFNSNQTPRKIQLILVLGLVLMLIQVVLGTQVREEIDRISFALGDLLREEWVERVGLNFIIHRSFSLLILGVHLLYFFWVIKFSTRGSQISKASFLLAIVLLLEISTGIGMAYFGIPAYLQPIHLVLGCLLLGIQFYLIVRLGPIRKLKVNHIRS</sequence>
<dbReference type="InterPro" id="IPR003780">
    <property type="entry name" value="COX15/CtaA_fam"/>
</dbReference>
<dbReference type="PANTHER" id="PTHR35457:SF1">
    <property type="entry name" value="HEME A SYNTHASE"/>
    <property type="match status" value="1"/>
</dbReference>
<evidence type="ECO:0000256" key="3">
    <source>
        <dbReference type="ARBA" id="ARBA00022692"/>
    </source>
</evidence>
<dbReference type="PANTHER" id="PTHR35457">
    <property type="entry name" value="HEME A SYNTHASE"/>
    <property type="match status" value="1"/>
</dbReference>
<evidence type="ECO:0000256" key="9">
    <source>
        <dbReference type="ARBA" id="ARBA00023136"/>
    </source>
</evidence>
<protein>
    <submittedName>
        <fullName evidence="13">Cytochrome oxidase assembly protein</fullName>
    </submittedName>
</protein>
<dbReference type="Pfam" id="PF02628">
    <property type="entry name" value="COX15-CtaA"/>
    <property type="match status" value="2"/>
</dbReference>
<dbReference type="KEGG" id="alm:AO498_15255"/>
<feature type="transmembrane region" description="Helical" evidence="12">
    <location>
        <begin position="298"/>
        <end position="321"/>
    </location>
</feature>
<keyword evidence="5 12" id="KW-1133">Transmembrane helix</keyword>
<feature type="transmembrane region" description="Helical" evidence="12">
    <location>
        <begin position="327"/>
        <end position="345"/>
    </location>
</feature>
<name>A0A142ERQ6_9BACT</name>
<comment type="pathway">
    <text evidence="11">Porphyrin-containing compound metabolism.</text>
</comment>
<evidence type="ECO:0000256" key="10">
    <source>
        <dbReference type="ARBA" id="ARBA00023157"/>
    </source>
</evidence>
<dbReference type="GO" id="GO:0046872">
    <property type="term" value="F:metal ion binding"/>
    <property type="evidence" value="ECO:0007669"/>
    <property type="project" value="UniProtKB-KW"/>
</dbReference>
<evidence type="ECO:0000256" key="8">
    <source>
        <dbReference type="ARBA" id="ARBA00023133"/>
    </source>
</evidence>
<dbReference type="RefSeq" id="WP_067549600.1">
    <property type="nucleotide sequence ID" value="NZ_CP012836.1"/>
</dbReference>
<reference evidence="14" key="1">
    <citation type="submission" date="2015-09" db="EMBL/GenBank/DDBJ databases">
        <title>Complete sequence of Algoriphagus sp. M8-2.</title>
        <authorList>
            <person name="Shintani M."/>
        </authorList>
    </citation>
    <scope>NUCLEOTIDE SEQUENCE [LARGE SCALE GENOMIC DNA]</scope>
    <source>
        <strain evidence="14">M8-2</strain>
    </source>
</reference>
<evidence type="ECO:0000313" key="13">
    <source>
        <dbReference type="EMBL" id="AMQ57811.1"/>
    </source>
</evidence>
<keyword evidence="3 12" id="KW-0812">Transmembrane</keyword>
<feature type="transmembrane region" description="Helical" evidence="12">
    <location>
        <begin position="174"/>
        <end position="195"/>
    </location>
</feature>
<evidence type="ECO:0000256" key="2">
    <source>
        <dbReference type="ARBA" id="ARBA00022475"/>
    </source>
</evidence>
<evidence type="ECO:0000256" key="6">
    <source>
        <dbReference type="ARBA" id="ARBA00023002"/>
    </source>
</evidence>
<gene>
    <name evidence="13" type="ORF">AO498_15255</name>
</gene>
<proteinExistence type="predicted"/>
<comment type="subcellular location">
    <subcellularLocation>
        <location evidence="1">Membrane</location>
        <topology evidence="1">Multi-pass membrane protein</topology>
    </subcellularLocation>
</comment>
<dbReference type="STRING" id="1727163.AO498_15255"/>
<evidence type="ECO:0000256" key="11">
    <source>
        <dbReference type="ARBA" id="ARBA00023444"/>
    </source>
</evidence>
<accession>A0A142ERQ6</accession>
<feature type="transmembrane region" description="Helical" evidence="12">
    <location>
        <begin position="216"/>
        <end position="233"/>
    </location>
</feature>
<feature type="transmembrane region" description="Helical" evidence="12">
    <location>
        <begin position="12"/>
        <end position="33"/>
    </location>
</feature>
<evidence type="ECO:0000256" key="7">
    <source>
        <dbReference type="ARBA" id="ARBA00023004"/>
    </source>
</evidence>